<dbReference type="PROSITE" id="PS00019">
    <property type="entry name" value="ACTININ_1"/>
    <property type="match status" value="1"/>
</dbReference>
<keyword evidence="1" id="KW-0677">Repeat</keyword>
<evidence type="ECO:0000313" key="4">
    <source>
        <dbReference type="Proteomes" id="UP000887563"/>
    </source>
</evidence>
<dbReference type="PROSITE" id="PS50021">
    <property type="entry name" value="CH"/>
    <property type="match status" value="1"/>
</dbReference>
<dbReference type="Proteomes" id="UP000887563">
    <property type="component" value="Unplaced"/>
</dbReference>
<dbReference type="GO" id="GO:0051015">
    <property type="term" value="F:actin filament binding"/>
    <property type="evidence" value="ECO:0007669"/>
    <property type="project" value="InterPro"/>
</dbReference>
<dbReference type="WBParaSite" id="Minc3s00194g07226">
    <property type="protein sequence ID" value="Minc3s00194g07226"/>
    <property type="gene ID" value="Minc3s00194g07226"/>
</dbReference>
<protein>
    <submittedName>
        <fullName evidence="5">Calponin-homology (CH) domain-containing protein</fullName>
    </submittedName>
</protein>
<dbReference type="InterPro" id="IPR001589">
    <property type="entry name" value="Actinin_actin-bd_CS"/>
</dbReference>
<reference evidence="5" key="1">
    <citation type="submission" date="2022-11" db="UniProtKB">
        <authorList>
            <consortium name="WormBaseParasite"/>
        </authorList>
    </citation>
    <scope>IDENTIFICATION</scope>
</reference>
<dbReference type="InterPro" id="IPR001715">
    <property type="entry name" value="CH_dom"/>
</dbReference>
<sequence>MLSNHSTQQTEVKLLKDEKWKVIQQNTFTRWVNKQLKHSTNSPQLENLATDFADGIFLIKLAEVLSGKGLPRFNKKPIMRTQKLDNVSLVLNFFQNQENIKIVNIGKPSFFFDFGRILGKRTFSNCMYILPLP</sequence>
<dbReference type="Pfam" id="PF00307">
    <property type="entry name" value="CH"/>
    <property type="match status" value="1"/>
</dbReference>
<dbReference type="PANTHER" id="PTHR38537">
    <property type="entry name" value="JITTERBUG, ISOFORM N"/>
    <property type="match status" value="1"/>
</dbReference>
<keyword evidence="2" id="KW-0009">Actin-binding</keyword>
<evidence type="ECO:0000259" key="3">
    <source>
        <dbReference type="PROSITE" id="PS50021"/>
    </source>
</evidence>
<feature type="domain" description="Calponin-homology (CH)" evidence="3">
    <location>
        <begin position="22"/>
        <end position="133"/>
    </location>
</feature>
<evidence type="ECO:0000256" key="2">
    <source>
        <dbReference type="ARBA" id="ARBA00023203"/>
    </source>
</evidence>
<accession>A0A914KZI4</accession>
<dbReference type="PANTHER" id="PTHR38537:SF8">
    <property type="entry name" value="FILAMIN-A"/>
    <property type="match status" value="1"/>
</dbReference>
<dbReference type="Gene3D" id="1.10.418.10">
    <property type="entry name" value="Calponin-like domain"/>
    <property type="match status" value="1"/>
</dbReference>
<organism evidence="4 5">
    <name type="scientific">Meloidogyne incognita</name>
    <name type="common">Southern root-knot nematode worm</name>
    <name type="synonym">Oxyuris incognita</name>
    <dbReference type="NCBI Taxonomy" id="6306"/>
    <lineage>
        <taxon>Eukaryota</taxon>
        <taxon>Metazoa</taxon>
        <taxon>Ecdysozoa</taxon>
        <taxon>Nematoda</taxon>
        <taxon>Chromadorea</taxon>
        <taxon>Rhabditida</taxon>
        <taxon>Tylenchina</taxon>
        <taxon>Tylenchomorpha</taxon>
        <taxon>Tylenchoidea</taxon>
        <taxon>Meloidogynidae</taxon>
        <taxon>Meloidogyninae</taxon>
        <taxon>Meloidogyne</taxon>
        <taxon>Meloidogyne incognita group</taxon>
    </lineage>
</organism>
<dbReference type="InterPro" id="IPR044801">
    <property type="entry name" value="Filamin"/>
</dbReference>
<keyword evidence="4" id="KW-1185">Reference proteome</keyword>
<dbReference type="AlphaFoldDB" id="A0A914KZI4"/>
<dbReference type="GO" id="GO:0030036">
    <property type="term" value="P:actin cytoskeleton organization"/>
    <property type="evidence" value="ECO:0007669"/>
    <property type="project" value="InterPro"/>
</dbReference>
<proteinExistence type="predicted"/>
<name>A0A914KZI4_MELIC</name>
<dbReference type="SUPFAM" id="SSF47576">
    <property type="entry name" value="Calponin-homology domain, CH-domain"/>
    <property type="match status" value="1"/>
</dbReference>
<dbReference type="InterPro" id="IPR036872">
    <property type="entry name" value="CH_dom_sf"/>
</dbReference>
<evidence type="ECO:0000313" key="5">
    <source>
        <dbReference type="WBParaSite" id="Minc3s00194g07226"/>
    </source>
</evidence>
<evidence type="ECO:0000256" key="1">
    <source>
        <dbReference type="ARBA" id="ARBA00022737"/>
    </source>
</evidence>
<dbReference type="SMART" id="SM00033">
    <property type="entry name" value="CH"/>
    <property type="match status" value="1"/>
</dbReference>